<gene>
    <name evidence="2" type="ORF">Aam_089_036</name>
</gene>
<comment type="caution">
    <text evidence="2">The sequence shown here is derived from an EMBL/GenBank/DDBJ whole genome shotgun (WGS) entry which is preliminary data.</text>
</comment>
<feature type="chain" id="PRO_5002309833" description="Lipoprotein" evidence="1">
    <location>
        <begin position="31"/>
        <end position="118"/>
    </location>
</feature>
<dbReference type="Proteomes" id="UP000032668">
    <property type="component" value="Unassembled WGS sequence"/>
</dbReference>
<name>A0A0D6PJ55_9PROT</name>
<dbReference type="AlphaFoldDB" id="A0A0D6PJ55"/>
<reference evidence="2 3" key="1">
    <citation type="submission" date="2012-11" db="EMBL/GenBank/DDBJ databases">
        <title>Whole genome sequence of Acidocella aminolytica 101 = DSM 11237.</title>
        <authorList>
            <person name="Azuma Y."/>
            <person name="Higashiura N."/>
            <person name="Hirakawa H."/>
            <person name="Matsushita K."/>
        </authorList>
    </citation>
    <scope>NUCLEOTIDE SEQUENCE [LARGE SCALE GENOMIC DNA]</scope>
    <source>
        <strain evidence="3">101 / DSM 11237</strain>
    </source>
</reference>
<evidence type="ECO:0000313" key="2">
    <source>
        <dbReference type="EMBL" id="GAN81243.1"/>
    </source>
</evidence>
<accession>A0A0D6PJ55</accession>
<feature type="signal peptide" evidence="1">
    <location>
        <begin position="1"/>
        <end position="30"/>
    </location>
</feature>
<protein>
    <recommendedName>
        <fullName evidence="4">Lipoprotein</fullName>
    </recommendedName>
</protein>
<dbReference type="PROSITE" id="PS51257">
    <property type="entry name" value="PROKAR_LIPOPROTEIN"/>
    <property type="match status" value="1"/>
</dbReference>
<evidence type="ECO:0008006" key="4">
    <source>
        <dbReference type="Google" id="ProtNLM"/>
    </source>
</evidence>
<dbReference type="EMBL" id="BANC01000087">
    <property type="protein sequence ID" value="GAN81243.1"/>
    <property type="molecule type" value="Genomic_DNA"/>
</dbReference>
<keyword evidence="1" id="KW-0732">Signal</keyword>
<evidence type="ECO:0000313" key="3">
    <source>
        <dbReference type="Proteomes" id="UP000032668"/>
    </source>
</evidence>
<evidence type="ECO:0000256" key="1">
    <source>
        <dbReference type="SAM" id="SignalP"/>
    </source>
</evidence>
<dbReference type="STRING" id="1120923.SAMN02746095_01378"/>
<keyword evidence="3" id="KW-1185">Reference proteome</keyword>
<sequence length="118" mass="12537">MAGADKRNPRMNARLPAVAAVLFLAGCASQKQTPAEVANQAACTQQANAMYQNSTVNLQARTAQTGLRYGGPNQVFDAERMGAMNDRALQIQRCEQIGNQNGSPTVNGVPVVTPHIVN</sequence>
<organism evidence="2 3">
    <name type="scientific">Acidocella aminolytica 101 = DSM 11237</name>
    <dbReference type="NCBI Taxonomy" id="1120923"/>
    <lineage>
        <taxon>Bacteria</taxon>
        <taxon>Pseudomonadati</taxon>
        <taxon>Pseudomonadota</taxon>
        <taxon>Alphaproteobacteria</taxon>
        <taxon>Acetobacterales</taxon>
        <taxon>Acidocellaceae</taxon>
        <taxon>Acidocella</taxon>
    </lineage>
</organism>
<proteinExistence type="predicted"/>